<dbReference type="PANTHER" id="PTHR35910:SF6">
    <property type="entry name" value="2EXR DOMAIN-CONTAINING PROTEIN"/>
    <property type="match status" value="1"/>
</dbReference>
<dbReference type="Pfam" id="PF20150">
    <property type="entry name" value="2EXR"/>
    <property type="match status" value="1"/>
</dbReference>
<feature type="domain" description="2EXR" evidence="2">
    <location>
        <begin position="40"/>
        <end position="126"/>
    </location>
</feature>
<evidence type="ECO:0000313" key="4">
    <source>
        <dbReference type="Proteomes" id="UP000235371"/>
    </source>
</evidence>
<dbReference type="InParanoid" id="A0A2J6TCW2"/>
<dbReference type="Proteomes" id="UP000235371">
    <property type="component" value="Unassembled WGS sequence"/>
</dbReference>
<keyword evidence="4" id="KW-1185">Reference proteome</keyword>
<dbReference type="RefSeq" id="XP_024737753.1">
    <property type="nucleotide sequence ID" value="XM_024872349.1"/>
</dbReference>
<sequence length="166" mass="18799">MRLQGGRDLPEIGHNCTSSDSPKDKTETTMPPANKALTEFTLFPKLPVELQIKIWKYAIPPPRLVRVNVRRRFPFSLGLVCFSTNTPVPGLLGACKTSRETILKVYTTCIKSRNRMIRMDGDKDVLVLFSSSDSFSREPFRFQPLPWILDRAMLSSHVAMSPCSRV</sequence>
<organism evidence="3 4">
    <name type="scientific">Hyaloscypha bicolor E</name>
    <dbReference type="NCBI Taxonomy" id="1095630"/>
    <lineage>
        <taxon>Eukaryota</taxon>
        <taxon>Fungi</taxon>
        <taxon>Dikarya</taxon>
        <taxon>Ascomycota</taxon>
        <taxon>Pezizomycotina</taxon>
        <taxon>Leotiomycetes</taxon>
        <taxon>Helotiales</taxon>
        <taxon>Hyaloscyphaceae</taxon>
        <taxon>Hyaloscypha</taxon>
        <taxon>Hyaloscypha bicolor</taxon>
    </lineage>
</organism>
<dbReference type="OrthoDB" id="3506358at2759"/>
<dbReference type="GeneID" id="36580430"/>
<name>A0A2J6TCW2_9HELO</name>
<evidence type="ECO:0000313" key="3">
    <source>
        <dbReference type="EMBL" id="PMD60849.1"/>
    </source>
</evidence>
<evidence type="ECO:0000256" key="1">
    <source>
        <dbReference type="SAM" id="MobiDB-lite"/>
    </source>
</evidence>
<dbReference type="InterPro" id="IPR045518">
    <property type="entry name" value="2EXR"/>
</dbReference>
<reference evidence="3 4" key="1">
    <citation type="submission" date="2016-04" db="EMBL/GenBank/DDBJ databases">
        <title>A degradative enzymes factory behind the ericoid mycorrhizal symbiosis.</title>
        <authorList>
            <consortium name="DOE Joint Genome Institute"/>
            <person name="Martino E."/>
            <person name="Morin E."/>
            <person name="Grelet G."/>
            <person name="Kuo A."/>
            <person name="Kohler A."/>
            <person name="Daghino S."/>
            <person name="Barry K."/>
            <person name="Choi C."/>
            <person name="Cichocki N."/>
            <person name="Clum A."/>
            <person name="Copeland A."/>
            <person name="Hainaut M."/>
            <person name="Haridas S."/>
            <person name="Labutti K."/>
            <person name="Lindquist E."/>
            <person name="Lipzen A."/>
            <person name="Khouja H.-R."/>
            <person name="Murat C."/>
            <person name="Ohm R."/>
            <person name="Olson A."/>
            <person name="Spatafora J."/>
            <person name="Veneault-Fourrey C."/>
            <person name="Henrissat B."/>
            <person name="Grigoriev I."/>
            <person name="Martin F."/>
            <person name="Perotto S."/>
        </authorList>
    </citation>
    <scope>NUCLEOTIDE SEQUENCE [LARGE SCALE GENOMIC DNA]</scope>
    <source>
        <strain evidence="3 4">E</strain>
    </source>
</reference>
<accession>A0A2J6TCW2</accession>
<protein>
    <recommendedName>
        <fullName evidence="2">2EXR domain-containing protein</fullName>
    </recommendedName>
</protein>
<evidence type="ECO:0000259" key="2">
    <source>
        <dbReference type="Pfam" id="PF20150"/>
    </source>
</evidence>
<feature type="region of interest" description="Disordered" evidence="1">
    <location>
        <begin position="1"/>
        <end position="29"/>
    </location>
</feature>
<dbReference type="AlphaFoldDB" id="A0A2J6TCW2"/>
<proteinExistence type="predicted"/>
<gene>
    <name evidence="3" type="ORF">K444DRAFT_381764</name>
</gene>
<dbReference type="PANTHER" id="PTHR35910">
    <property type="entry name" value="2EXR DOMAIN-CONTAINING PROTEIN"/>
    <property type="match status" value="1"/>
</dbReference>
<dbReference type="EMBL" id="KZ613787">
    <property type="protein sequence ID" value="PMD60849.1"/>
    <property type="molecule type" value="Genomic_DNA"/>
</dbReference>